<dbReference type="FunFam" id="3.10.105.10:FF:000001">
    <property type="entry name" value="Oligopeptide ABC transporter, oligopeptide-binding protein"/>
    <property type="match status" value="1"/>
</dbReference>
<dbReference type="GO" id="GO:0030288">
    <property type="term" value="C:outer membrane-bounded periplasmic space"/>
    <property type="evidence" value="ECO:0007669"/>
    <property type="project" value="UniProtKB-ARBA"/>
</dbReference>
<keyword evidence="3" id="KW-0813">Transport</keyword>
<dbReference type="Pfam" id="PF00496">
    <property type="entry name" value="SBP_bac_5"/>
    <property type="match status" value="1"/>
</dbReference>
<feature type="domain" description="Solute-binding protein family 5" evidence="7">
    <location>
        <begin position="130"/>
        <end position="518"/>
    </location>
</feature>
<gene>
    <name evidence="8" type="ORF">SAMN05661091_4980</name>
</gene>
<evidence type="ECO:0000256" key="5">
    <source>
        <dbReference type="ARBA" id="ARBA00022856"/>
    </source>
</evidence>
<evidence type="ECO:0000256" key="4">
    <source>
        <dbReference type="ARBA" id="ARBA00022729"/>
    </source>
</evidence>
<dbReference type="GO" id="GO:0015833">
    <property type="term" value="P:peptide transport"/>
    <property type="evidence" value="ECO:0007669"/>
    <property type="project" value="UniProtKB-KW"/>
</dbReference>
<accession>A0A1X7HPI3</accession>
<dbReference type="STRING" id="1313296.SAMN05661091_4980"/>
<dbReference type="Gene3D" id="3.90.76.10">
    <property type="entry name" value="Dipeptide-binding Protein, Domain 1"/>
    <property type="match status" value="1"/>
</dbReference>
<dbReference type="PIRSF" id="PIRSF002741">
    <property type="entry name" value="MppA"/>
    <property type="match status" value="1"/>
</dbReference>
<keyword evidence="5" id="KW-0653">Protein transport</keyword>
<dbReference type="SUPFAM" id="SSF53850">
    <property type="entry name" value="Periplasmic binding protein-like II"/>
    <property type="match status" value="1"/>
</dbReference>
<evidence type="ECO:0000256" key="1">
    <source>
        <dbReference type="ARBA" id="ARBA00004196"/>
    </source>
</evidence>
<dbReference type="AlphaFoldDB" id="A0A1X7HPI3"/>
<sequence>MAASILLHHLASGQVDHFISREGYAMRMRRKSMLAVLTLLLIVSAFMSACGSSGGQDNNSSSPPAKNNEKPADPAPGGKTESPPKEQVFRFNLHSNPPTLDPGQAQDTVAFAVLNGLFEGLTRIDDKGEVLPGTAEKWDTSSDGTKYTFHLRKDAKWSNGDPVTAGDFEFSWKRVLDPKMEPAPPYAYQLYYIKGAEAYNTGKNVDPNSVAIKAVDANTLEVELEHSTPYFLSLLSFQTYFPVHSSVKDNPKWASEASTIVSNGPFKISEWKQQSSLEMVKNEHYYGQDEIKFTKVQMSMVDDSGSELNMYESDQIDYAGMPTGRIPNEQIPILKETKPDELEIKGIASSYYYLFNNKQEPFNNVNIRKALSRAIDRQLIVDKVTLGGQLPAFGIVPPGIAGEKGEYRSEHKDDYLKENIEEAKALLQKGLEELGLSAMPEFTLAYNTDESHKKVAEAVADMWSKNLGIKVKIENQEWGVFLKNRTALNYQMARAGWTTDYNDPMSFIDLYMTGSGNNDIGYSNPEFDKLVREAKQSLDNKERMELMAKAERMMIEQDQAILPLYYYTNVGLKKPNLKNVFIDYQGMINYSRGYFE</sequence>
<comment type="subcellular location">
    <subcellularLocation>
        <location evidence="1">Cell envelope</location>
    </subcellularLocation>
</comment>
<keyword evidence="9" id="KW-1185">Reference proteome</keyword>
<dbReference type="CDD" id="cd08504">
    <property type="entry name" value="PBP2_OppA"/>
    <property type="match status" value="1"/>
</dbReference>
<dbReference type="InterPro" id="IPR000914">
    <property type="entry name" value="SBP_5_dom"/>
</dbReference>
<feature type="region of interest" description="Disordered" evidence="6">
    <location>
        <begin position="52"/>
        <end position="85"/>
    </location>
</feature>
<evidence type="ECO:0000256" key="3">
    <source>
        <dbReference type="ARBA" id="ARBA00022448"/>
    </source>
</evidence>
<dbReference type="PANTHER" id="PTHR30290">
    <property type="entry name" value="PERIPLASMIC BINDING COMPONENT OF ABC TRANSPORTER"/>
    <property type="match status" value="1"/>
</dbReference>
<keyword evidence="4" id="KW-0732">Signal</keyword>
<dbReference type="PANTHER" id="PTHR30290:SF79">
    <property type="entry name" value="DIPEPTIDE-BINDING PROTEIN DPPE"/>
    <property type="match status" value="1"/>
</dbReference>
<dbReference type="InterPro" id="IPR030678">
    <property type="entry name" value="Peptide/Ni-bd"/>
</dbReference>
<dbReference type="Gene3D" id="3.40.190.10">
    <property type="entry name" value="Periplasmic binding protein-like II"/>
    <property type="match status" value="1"/>
</dbReference>
<dbReference type="Gene3D" id="3.10.105.10">
    <property type="entry name" value="Dipeptide-binding Protein, Domain 3"/>
    <property type="match status" value="1"/>
</dbReference>
<protein>
    <submittedName>
        <fullName evidence="8">Oligopeptide transport system substrate-binding protein</fullName>
    </submittedName>
</protein>
<dbReference type="GO" id="GO:1904680">
    <property type="term" value="F:peptide transmembrane transporter activity"/>
    <property type="evidence" value="ECO:0007669"/>
    <property type="project" value="TreeGrafter"/>
</dbReference>
<dbReference type="EMBL" id="LT840184">
    <property type="protein sequence ID" value="SMF90318.1"/>
    <property type="molecule type" value="Genomic_DNA"/>
</dbReference>
<evidence type="ECO:0000313" key="8">
    <source>
        <dbReference type="EMBL" id="SMF90318.1"/>
    </source>
</evidence>
<evidence type="ECO:0000259" key="7">
    <source>
        <dbReference type="Pfam" id="PF00496"/>
    </source>
</evidence>
<evidence type="ECO:0000313" key="9">
    <source>
        <dbReference type="Proteomes" id="UP000192940"/>
    </source>
</evidence>
<dbReference type="InterPro" id="IPR039424">
    <property type="entry name" value="SBP_5"/>
</dbReference>
<keyword evidence="5" id="KW-0571">Peptide transport</keyword>
<dbReference type="FunFam" id="3.90.76.10:FF:000001">
    <property type="entry name" value="Oligopeptide ABC transporter substrate-binding protein"/>
    <property type="match status" value="1"/>
</dbReference>
<evidence type="ECO:0000256" key="6">
    <source>
        <dbReference type="SAM" id="MobiDB-lite"/>
    </source>
</evidence>
<proteinExistence type="inferred from homology"/>
<dbReference type="Proteomes" id="UP000192940">
    <property type="component" value="Chromosome I"/>
</dbReference>
<name>A0A1X7HPI3_9BACL</name>
<comment type="similarity">
    <text evidence="2">Belongs to the bacterial solute-binding protein 5 family.</text>
</comment>
<dbReference type="GO" id="GO:0043190">
    <property type="term" value="C:ATP-binding cassette (ABC) transporter complex"/>
    <property type="evidence" value="ECO:0007669"/>
    <property type="project" value="InterPro"/>
</dbReference>
<evidence type="ECO:0000256" key="2">
    <source>
        <dbReference type="ARBA" id="ARBA00005695"/>
    </source>
</evidence>
<organism evidence="8 9">
    <name type="scientific">Paenibacillus uliginis N3/975</name>
    <dbReference type="NCBI Taxonomy" id="1313296"/>
    <lineage>
        <taxon>Bacteria</taxon>
        <taxon>Bacillati</taxon>
        <taxon>Bacillota</taxon>
        <taxon>Bacilli</taxon>
        <taxon>Bacillales</taxon>
        <taxon>Paenibacillaceae</taxon>
        <taxon>Paenibacillus</taxon>
    </lineage>
</organism>
<reference evidence="8 9" key="1">
    <citation type="submission" date="2017-04" db="EMBL/GenBank/DDBJ databases">
        <authorList>
            <person name="Afonso C.L."/>
            <person name="Miller P.J."/>
            <person name="Scott M.A."/>
            <person name="Spackman E."/>
            <person name="Goraichik I."/>
            <person name="Dimitrov K.M."/>
            <person name="Suarez D.L."/>
            <person name="Swayne D.E."/>
        </authorList>
    </citation>
    <scope>NUCLEOTIDE SEQUENCE [LARGE SCALE GENOMIC DNA]</scope>
    <source>
        <strain evidence="8 9">N3/975</strain>
    </source>
</reference>